<accession>A0A4V1QSG4</accession>
<gene>
    <name evidence="1" type="ORF">ESO86_07185</name>
</gene>
<evidence type="ECO:0000313" key="1">
    <source>
        <dbReference type="EMBL" id="RXZ48303.1"/>
    </source>
</evidence>
<proteinExistence type="predicted"/>
<organism evidence="1 2">
    <name type="scientific">Agromyces binzhouensis</name>
    <dbReference type="NCBI Taxonomy" id="1817495"/>
    <lineage>
        <taxon>Bacteria</taxon>
        <taxon>Bacillati</taxon>
        <taxon>Actinomycetota</taxon>
        <taxon>Actinomycetes</taxon>
        <taxon>Micrococcales</taxon>
        <taxon>Microbacteriaceae</taxon>
        <taxon>Agromyces</taxon>
    </lineage>
</organism>
<keyword evidence="2" id="KW-1185">Reference proteome</keyword>
<comment type="caution">
    <text evidence="1">The sequence shown here is derived from an EMBL/GenBank/DDBJ whole genome shotgun (WGS) entry which is preliminary data.</text>
</comment>
<sequence length="84" mass="9237">MNTTLTATRSTAQQVAAGSGRLQERLARRTGLALLTWSRAAEARRARSERARADDLVRTAGLQREADRLRDANFSTLALVARTL</sequence>
<dbReference type="EMBL" id="SDPL01000102">
    <property type="protein sequence ID" value="RXZ48303.1"/>
    <property type="molecule type" value="Genomic_DNA"/>
</dbReference>
<dbReference type="AlphaFoldDB" id="A0A4V1QSG4"/>
<dbReference type="RefSeq" id="WP_129234285.1">
    <property type="nucleotide sequence ID" value="NZ_SDPL01000102.1"/>
</dbReference>
<name>A0A4V1QSG4_9MICO</name>
<reference evidence="1 2" key="1">
    <citation type="submission" date="2019-01" db="EMBL/GenBank/DDBJ databases">
        <authorList>
            <person name="Li J."/>
        </authorList>
    </citation>
    <scope>NUCLEOTIDE SEQUENCE [LARGE SCALE GENOMIC DNA]</scope>
    <source>
        <strain evidence="1 2">CGMCC 4.7180</strain>
    </source>
</reference>
<dbReference type="Proteomes" id="UP000292881">
    <property type="component" value="Unassembled WGS sequence"/>
</dbReference>
<protein>
    <submittedName>
        <fullName evidence="1">Uncharacterized protein</fullName>
    </submittedName>
</protein>
<evidence type="ECO:0000313" key="2">
    <source>
        <dbReference type="Proteomes" id="UP000292881"/>
    </source>
</evidence>